<dbReference type="EMBL" id="JAHQIW010001825">
    <property type="protein sequence ID" value="KAJ1353719.1"/>
    <property type="molecule type" value="Genomic_DNA"/>
</dbReference>
<dbReference type="AlphaFoldDB" id="A0AAD5MU24"/>
<dbReference type="GO" id="GO:0003676">
    <property type="term" value="F:nucleic acid binding"/>
    <property type="evidence" value="ECO:0007669"/>
    <property type="project" value="InterPro"/>
</dbReference>
<dbReference type="Gene3D" id="3.30.420.10">
    <property type="entry name" value="Ribonuclease H-like superfamily/Ribonuclease H"/>
    <property type="match status" value="1"/>
</dbReference>
<name>A0AAD5MU24_PARTN</name>
<evidence type="ECO:0000313" key="2">
    <source>
        <dbReference type="Proteomes" id="UP001196413"/>
    </source>
</evidence>
<gene>
    <name evidence="1" type="ORF">KIN20_010415</name>
</gene>
<protein>
    <submittedName>
        <fullName evidence="1">Uncharacterized protein</fullName>
    </submittedName>
</protein>
<reference evidence="1" key="1">
    <citation type="submission" date="2021-06" db="EMBL/GenBank/DDBJ databases">
        <title>Parelaphostrongylus tenuis whole genome reference sequence.</title>
        <authorList>
            <person name="Garwood T.J."/>
            <person name="Larsen P.A."/>
            <person name="Fountain-Jones N.M."/>
            <person name="Garbe J.R."/>
            <person name="Macchietto M.G."/>
            <person name="Kania S.A."/>
            <person name="Gerhold R.W."/>
            <person name="Richards J.E."/>
            <person name="Wolf T.M."/>
        </authorList>
    </citation>
    <scope>NUCLEOTIDE SEQUENCE</scope>
    <source>
        <strain evidence="1">MNPRO001-30</strain>
        <tissue evidence="1">Meninges</tissue>
    </source>
</reference>
<dbReference type="InterPro" id="IPR036397">
    <property type="entry name" value="RNaseH_sf"/>
</dbReference>
<proteinExistence type="predicted"/>
<organism evidence="1 2">
    <name type="scientific">Parelaphostrongylus tenuis</name>
    <name type="common">Meningeal worm</name>
    <dbReference type="NCBI Taxonomy" id="148309"/>
    <lineage>
        <taxon>Eukaryota</taxon>
        <taxon>Metazoa</taxon>
        <taxon>Ecdysozoa</taxon>
        <taxon>Nematoda</taxon>
        <taxon>Chromadorea</taxon>
        <taxon>Rhabditida</taxon>
        <taxon>Rhabditina</taxon>
        <taxon>Rhabditomorpha</taxon>
        <taxon>Strongyloidea</taxon>
        <taxon>Metastrongylidae</taxon>
        <taxon>Parelaphostrongylus</taxon>
    </lineage>
</organism>
<evidence type="ECO:0000313" key="1">
    <source>
        <dbReference type="EMBL" id="KAJ1353719.1"/>
    </source>
</evidence>
<dbReference type="Proteomes" id="UP001196413">
    <property type="component" value="Unassembled WGS sequence"/>
</dbReference>
<keyword evidence="2" id="KW-1185">Reference proteome</keyword>
<comment type="caution">
    <text evidence="1">The sequence shown here is derived from an EMBL/GenBank/DDBJ whole genome shotgun (WGS) entry which is preliminary data.</text>
</comment>
<sequence>MDVTKPTVNFNYTSNWIRAKGYARHLLRANRANSLGLVPVIDTINVKRHYEHLKAAMGPCYADVVAFSSYFDNERLHIANLAMRLTEQGWELLDHRLSIPDFLPSDYHLFLSLKPFLRKL</sequence>
<accession>A0AAD5MU24</accession>